<sequence length="194" mass="21955">MLTLDFLIVAAVEAELPIHLTLGPFVFFSDQLKFRIIVIEPFAPNGFVCECNRCHFPSKVWSYCPFSGLQYILLTKPVIHLLPCTTMRHQGPRNTFAVLDGPFISEYKALSKPHARENNHLRDCGYQLRNMMSVTISDVRGGCGEYRAAPSYCTPQIWDKSSIGFFSHKPLSLFGNVTFKVVSQKNSGPIYFKL</sequence>
<evidence type="ECO:0000313" key="1">
    <source>
        <dbReference type="EMBL" id="EEY57376.1"/>
    </source>
</evidence>
<dbReference type="Proteomes" id="UP000006643">
    <property type="component" value="Unassembled WGS sequence"/>
</dbReference>
<dbReference type="HOGENOM" id="CLU_1405007_0_0_1"/>
<dbReference type="AlphaFoldDB" id="D0NGH5"/>
<gene>
    <name evidence="1" type="ORF">PITG_11227</name>
</gene>
<protein>
    <submittedName>
        <fullName evidence="1">Uncharacterized protein</fullName>
    </submittedName>
</protein>
<dbReference type="GeneID" id="9476380"/>
<dbReference type="EMBL" id="DS028136">
    <property type="protein sequence ID" value="EEY57376.1"/>
    <property type="molecule type" value="Genomic_DNA"/>
</dbReference>
<dbReference type="RefSeq" id="XP_002901986.1">
    <property type="nucleotide sequence ID" value="XM_002901940.1"/>
</dbReference>
<reference evidence="2" key="1">
    <citation type="journal article" date="2009" name="Nature">
        <title>Genome sequence and analysis of the Irish potato famine pathogen Phytophthora infestans.</title>
        <authorList>
            <consortium name="The Broad Institute Genome Sequencing Platform"/>
            <person name="Haas B.J."/>
            <person name="Kamoun S."/>
            <person name="Zody M.C."/>
            <person name="Jiang R.H."/>
            <person name="Handsaker R.E."/>
            <person name="Cano L.M."/>
            <person name="Grabherr M."/>
            <person name="Kodira C.D."/>
            <person name="Raffaele S."/>
            <person name="Torto-Alalibo T."/>
            <person name="Bozkurt T.O."/>
            <person name="Ah-Fong A.M."/>
            <person name="Alvarado L."/>
            <person name="Anderson V.L."/>
            <person name="Armstrong M.R."/>
            <person name="Avrova A."/>
            <person name="Baxter L."/>
            <person name="Beynon J."/>
            <person name="Boevink P.C."/>
            <person name="Bollmann S.R."/>
            <person name="Bos J.I."/>
            <person name="Bulone V."/>
            <person name="Cai G."/>
            <person name="Cakir C."/>
            <person name="Carrington J.C."/>
            <person name="Chawner M."/>
            <person name="Conti L."/>
            <person name="Costanzo S."/>
            <person name="Ewan R."/>
            <person name="Fahlgren N."/>
            <person name="Fischbach M.A."/>
            <person name="Fugelstad J."/>
            <person name="Gilroy E.M."/>
            <person name="Gnerre S."/>
            <person name="Green P.J."/>
            <person name="Grenville-Briggs L.J."/>
            <person name="Griffith J."/>
            <person name="Grunwald N.J."/>
            <person name="Horn K."/>
            <person name="Horner N.R."/>
            <person name="Hu C.H."/>
            <person name="Huitema E."/>
            <person name="Jeong D.H."/>
            <person name="Jones A.M."/>
            <person name="Jones J.D."/>
            <person name="Jones R.W."/>
            <person name="Karlsson E.K."/>
            <person name="Kunjeti S.G."/>
            <person name="Lamour K."/>
            <person name="Liu Z."/>
            <person name="Ma L."/>
            <person name="Maclean D."/>
            <person name="Chibucos M.C."/>
            <person name="McDonald H."/>
            <person name="McWalters J."/>
            <person name="Meijer H.J."/>
            <person name="Morgan W."/>
            <person name="Morris P.F."/>
            <person name="Munro C.A."/>
            <person name="O'Neill K."/>
            <person name="Ospina-Giraldo M."/>
            <person name="Pinzon A."/>
            <person name="Pritchard L."/>
            <person name="Ramsahoye B."/>
            <person name="Ren Q."/>
            <person name="Restrepo S."/>
            <person name="Roy S."/>
            <person name="Sadanandom A."/>
            <person name="Savidor A."/>
            <person name="Schornack S."/>
            <person name="Schwartz D.C."/>
            <person name="Schumann U.D."/>
            <person name="Schwessinger B."/>
            <person name="Seyer L."/>
            <person name="Sharpe T."/>
            <person name="Silvar C."/>
            <person name="Song J."/>
            <person name="Studholme D.J."/>
            <person name="Sykes S."/>
            <person name="Thines M."/>
            <person name="van de Vondervoort P.J."/>
            <person name="Phuntumart V."/>
            <person name="Wawra S."/>
            <person name="Weide R."/>
            <person name="Win J."/>
            <person name="Young C."/>
            <person name="Zhou S."/>
            <person name="Fry W."/>
            <person name="Meyers B.C."/>
            <person name="van West P."/>
            <person name="Ristaino J."/>
            <person name="Govers F."/>
            <person name="Birch P.R."/>
            <person name="Whisson S.C."/>
            <person name="Judelson H.S."/>
            <person name="Nusbaum C."/>
        </authorList>
    </citation>
    <scope>NUCLEOTIDE SEQUENCE [LARGE SCALE GENOMIC DNA]</scope>
    <source>
        <strain evidence="2">T30-4</strain>
    </source>
</reference>
<accession>D0NGH5</accession>
<dbReference type="InParanoid" id="D0NGH5"/>
<name>D0NGH5_PHYIT</name>
<dbReference type="VEuPathDB" id="FungiDB:PITG_11227"/>
<proteinExistence type="predicted"/>
<organism evidence="1 2">
    <name type="scientific">Phytophthora infestans (strain T30-4)</name>
    <name type="common">Potato late blight agent</name>
    <dbReference type="NCBI Taxonomy" id="403677"/>
    <lineage>
        <taxon>Eukaryota</taxon>
        <taxon>Sar</taxon>
        <taxon>Stramenopiles</taxon>
        <taxon>Oomycota</taxon>
        <taxon>Peronosporomycetes</taxon>
        <taxon>Peronosporales</taxon>
        <taxon>Peronosporaceae</taxon>
        <taxon>Phytophthora</taxon>
    </lineage>
</organism>
<evidence type="ECO:0000313" key="2">
    <source>
        <dbReference type="Proteomes" id="UP000006643"/>
    </source>
</evidence>
<dbReference type="KEGG" id="pif:PITG_11227"/>
<keyword evidence="2" id="KW-1185">Reference proteome</keyword>